<dbReference type="EMBL" id="RBKT01000001">
    <property type="protein sequence ID" value="RKR86157.1"/>
    <property type="molecule type" value="Genomic_DNA"/>
</dbReference>
<dbReference type="PROSITE" id="PS51318">
    <property type="entry name" value="TAT"/>
    <property type="match status" value="1"/>
</dbReference>
<proteinExistence type="predicted"/>
<protein>
    <recommendedName>
        <fullName evidence="1">Beta-lactamase</fullName>
    </recommendedName>
    <alternativeName>
        <fullName evidence="2">Penicillinase</fullName>
    </alternativeName>
</protein>
<dbReference type="OrthoDB" id="3524371at2"/>
<organism evidence="4 5">
    <name type="scientific">Micromonospora pisi</name>
    <dbReference type="NCBI Taxonomy" id="589240"/>
    <lineage>
        <taxon>Bacteria</taxon>
        <taxon>Bacillati</taxon>
        <taxon>Actinomycetota</taxon>
        <taxon>Actinomycetes</taxon>
        <taxon>Micromonosporales</taxon>
        <taxon>Micromonosporaceae</taxon>
        <taxon>Micromonospora</taxon>
    </lineage>
</organism>
<sequence length="305" mass="32588">MGKRSRQGGGLSRRQALASGVVAAAGLAALGAGVVLRQPDAVDGFAAAKDTPSPTPSPTPDYFAEAKTRIEAYVTQTGGRIAIGVRDLLTTTDLTVGTRRFQTASIVKVDILSSLLLRLQDQGKQLTASDRERARKMIVISDNDSATALFNKIGGVSGLTAANKKLGLTETKPDVHWGMTSTTAADQIRLLETITAEDGPLEASNRELILDLMSQVDSEQRWGIPAAATAATTDVFVKNGWVQDDANKLRWQVNSIGRLVEPGHDWLIAVLSDDHVKQTDGIKLVEQVAKYTLGELRTLPPVALP</sequence>
<dbReference type="AlphaFoldDB" id="A0A495JB52"/>
<gene>
    <name evidence="4" type="ORF">BDK92_0379</name>
</gene>
<dbReference type="Proteomes" id="UP000277671">
    <property type="component" value="Unassembled WGS sequence"/>
</dbReference>
<dbReference type="SUPFAM" id="SSF56601">
    <property type="entry name" value="beta-lactamase/transpeptidase-like"/>
    <property type="match status" value="1"/>
</dbReference>
<dbReference type="InterPro" id="IPR012338">
    <property type="entry name" value="Beta-lactam/transpept-like"/>
</dbReference>
<dbReference type="GO" id="GO:0030655">
    <property type="term" value="P:beta-lactam antibiotic catabolic process"/>
    <property type="evidence" value="ECO:0007669"/>
    <property type="project" value="InterPro"/>
</dbReference>
<dbReference type="InterPro" id="IPR000871">
    <property type="entry name" value="Beta-lactam_class-A"/>
</dbReference>
<comment type="caution">
    <text evidence="4">The sequence shown here is derived from an EMBL/GenBank/DDBJ whole genome shotgun (WGS) entry which is preliminary data.</text>
</comment>
<name>A0A495JB52_9ACTN</name>
<dbReference type="RefSeq" id="WP_147456878.1">
    <property type="nucleotide sequence ID" value="NZ_RBKT01000001.1"/>
</dbReference>
<evidence type="ECO:0000256" key="2">
    <source>
        <dbReference type="ARBA" id="ARBA00030171"/>
    </source>
</evidence>
<dbReference type="InterPro" id="IPR045155">
    <property type="entry name" value="Beta-lactam_cat"/>
</dbReference>
<dbReference type="PANTHER" id="PTHR35333:SF3">
    <property type="entry name" value="BETA-LACTAMASE-TYPE TRANSPEPTIDASE FOLD CONTAINING PROTEIN"/>
    <property type="match status" value="1"/>
</dbReference>
<evidence type="ECO:0000313" key="5">
    <source>
        <dbReference type="Proteomes" id="UP000277671"/>
    </source>
</evidence>
<evidence type="ECO:0000259" key="3">
    <source>
        <dbReference type="Pfam" id="PF13354"/>
    </source>
</evidence>
<dbReference type="GO" id="GO:0008800">
    <property type="term" value="F:beta-lactamase activity"/>
    <property type="evidence" value="ECO:0007669"/>
    <property type="project" value="InterPro"/>
</dbReference>
<evidence type="ECO:0000256" key="1">
    <source>
        <dbReference type="ARBA" id="ARBA00018879"/>
    </source>
</evidence>
<feature type="domain" description="Beta-lactamase class A catalytic" evidence="3">
    <location>
        <begin position="121"/>
        <end position="242"/>
    </location>
</feature>
<dbReference type="InterPro" id="IPR006311">
    <property type="entry name" value="TAT_signal"/>
</dbReference>
<dbReference type="PANTHER" id="PTHR35333">
    <property type="entry name" value="BETA-LACTAMASE"/>
    <property type="match status" value="1"/>
</dbReference>
<dbReference type="GO" id="GO:0046677">
    <property type="term" value="P:response to antibiotic"/>
    <property type="evidence" value="ECO:0007669"/>
    <property type="project" value="InterPro"/>
</dbReference>
<dbReference type="Pfam" id="PF13354">
    <property type="entry name" value="Beta-lactamase2"/>
    <property type="match status" value="1"/>
</dbReference>
<accession>A0A495JB52</accession>
<dbReference type="Gene3D" id="3.40.710.10">
    <property type="entry name" value="DD-peptidase/beta-lactamase superfamily"/>
    <property type="match status" value="1"/>
</dbReference>
<keyword evidence="5" id="KW-1185">Reference proteome</keyword>
<evidence type="ECO:0000313" key="4">
    <source>
        <dbReference type="EMBL" id="RKR86157.1"/>
    </source>
</evidence>
<reference evidence="4 5" key="1">
    <citation type="submission" date="2018-10" db="EMBL/GenBank/DDBJ databases">
        <title>Sequencing the genomes of 1000 actinobacteria strains.</title>
        <authorList>
            <person name="Klenk H.-P."/>
        </authorList>
    </citation>
    <scope>NUCLEOTIDE SEQUENCE [LARGE SCALE GENOMIC DNA]</scope>
    <source>
        <strain evidence="4 5">DSM 45175</strain>
    </source>
</reference>